<feature type="non-terminal residue" evidence="2">
    <location>
        <position position="1"/>
    </location>
</feature>
<dbReference type="GO" id="GO:0003676">
    <property type="term" value="F:nucleic acid binding"/>
    <property type="evidence" value="ECO:0007669"/>
    <property type="project" value="InterPro"/>
</dbReference>
<evidence type="ECO:0000313" key="3">
    <source>
        <dbReference type="Proteomes" id="UP000521943"/>
    </source>
</evidence>
<dbReference type="Gene3D" id="3.40.50.300">
    <property type="entry name" value="P-loop containing nucleotide triphosphate hydrolases"/>
    <property type="match status" value="1"/>
</dbReference>
<feature type="non-terminal residue" evidence="2">
    <location>
        <position position="85"/>
    </location>
</feature>
<dbReference type="InterPro" id="IPR027417">
    <property type="entry name" value="P-loop_NTPase"/>
</dbReference>
<feature type="domain" description="DEAD/DEAH-box helicase" evidence="1">
    <location>
        <begin position="37"/>
        <end position="85"/>
    </location>
</feature>
<dbReference type="SUPFAM" id="SSF52540">
    <property type="entry name" value="P-loop containing nucleoside triphosphate hydrolases"/>
    <property type="match status" value="1"/>
</dbReference>
<proteinExistence type="predicted"/>
<dbReference type="Proteomes" id="UP000521943">
    <property type="component" value="Unassembled WGS sequence"/>
</dbReference>
<evidence type="ECO:0000259" key="1">
    <source>
        <dbReference type="Pfam" id="PF00270"/>
    </source>
</evidence>
<comment type="caution">
    <text evidence="2">The sequence shown here is derived from an EMBL/GenBank/DDBJ whole genome shotgun (WGS) entry which is preliminary data.</text>
</comment>
<accession>A0A8H6LVC4</accession>
<dbReference type="AlphaFoldDB" id="A0A8H6LVC4"/>
<dbReference type="EMBL" id="JACGCI010000198">
    <property type="protein sequence ID" value="KAF6742157.1"/>
    <property type="molecule type" value="Genomic_DNA"/>
</dbReference>
<name>A0A8H6LVC4_9AGAR</name>
<reference evidence="2 3" key="1">
    <citation type="submission" date="2020-07" db="EMBL/GenBank/DDBJ databases">
        <title>Comparative genomics of pyrophilous fungi reveals a link between fire events and developmental genes.</title>
        <authorList>
            <consortium name="DOE Joint Genome Institute"/>
            <person name="Steindorff A.S."/>
            <person name="Carver A."/>
            <person name="Calhoun S."/>
            <person name="Stillman K."/>
            <person name="Liu H."/>
            <person name="Lipzen A."/>
            <person name="Pangilinan J."/>
            <person name="Labutti K."/>
            <person name="Bruns T.D."/>
            <person name="Grigoriev I.V."/>
        </authorList>
    </citation>
    <scope>NUCLEOTIDE SEQUENCE [LARGE SCALE GENOMIC DNA]</scope>
    <source>
        <strain evidence="2 3">CBS 144469</strain>
    </source>
</reference>
<gene>
    <name evidence="2" type="ORF">DFP72DRAFT_753758</name>
</gene>
<dbReference type="Pfam" id="PF00270">
    <property type="entry name" value="DEAD"/>
    <property type="match status" value="1"/>
</dbReference>
<evidence type="ECO:0000313" key="2">
    <source>
        <dbReference type="EMBL" id="KAF6742157.1"/>
    </source>
</evidence>
<dbReference type="InterPro" id="IPR011545">
    <property type="entry name" value="DEAD/DEAH_box_helicase_dom"/>
</dbReference>
<organism evidence="2 3">
    <name type="scientific">Ephemerocybe angulata</name>
    <dbReference type="NCBI Taxonomy" id="980116"/>
    <lineage>
        <taxon>Eukaryota</taxon>
        <taxon>Fungi</taxon>
        <taxon>Dikarya</taxon>
        <taxon>Basidiomycota</taxon>
        <taxon>Agaricomycotina</taxon>
        <taxon>Agaricomycetes</taxon>
        <taxon>Agaricomycetidae</taxon>
        <taxon>Agaricales</taxon>
        <taxon>Agaricineae</taxon>
        <taxon>Psathyrellaceae</taxon>
        <taxon>Ephemerocybe</taxon>
    </lineage>
</organism>
<keyword evidence="3" id="KW-1185">Reference proteome</keyword>
<dbReference type="GO" id="GO:0005524">
    <property type="term" value="F:ATP binding"/>
    <property type="evidence" value="ECO:0007669"/>
    <property type="project" value="InterPro"/>
</dbReference>
<sequence>APTYEYLDTLNTEENVIGVKCCILIWLASEFRIIPRKYQLEATIATLTGRDSLIDVGTGYGKTLCMILPALYDPRHLSIIISPLK</sequence>
<protein>
    <recommendedName>
        <fullName evidence="1">DEAD/DEAH-box helicase domain-containing protein</fullName>
    </recommendedName>
</protein>
<dbReference type="OrthoDB" id="3208129at2759"/>